<dbReference type="RefSeq" id="WP_057776646.1">
    <property type="nucleotide sequence ID" value="NZ_CP042593.1"/>
</dbReference>
<dbReference type="SMART" id="SM00825">
    <property type="entry name" value="PKS_KS"/>
    <property type="match status" value="1"/>
</dbReference>
<proteinExistence type="inferred from homology"/>
<evidence type="ECO:0000259" key="4">
    <source>
        <dbReference type="PROSITE" id="PS52004"/>
    </source>
</evidence>
<dbReference type="PROSITE" id="PS52004">
    <property type="entry name" value="KS3_2"/>
    <property type="match status" value="1"/>
</dbReference>
<dbReference type="Gene3D" id="3.40.47.10">
    <property type="match status" value="2"/>
</dbReference>
<keyword evidence="2 3" id="KW-0808">Transferase</keyword>
<evidence type="ECO:0000313" key="5">
    <source>
        <dbReference type="EMBL" id="QED47023.1"/>
    </source>
</evidence>
<dbReference type="Pfam" id="PF02801">
    <property type="entry name" value="Ketoacyl-synt_C"/>
    <property type="match status" value="1"/>
</dbReference>
<dbReference type="AlphaFoldDB" id="A0A5B8Z408"/>
<protein>
    <recommendedName>
        <fullName evidence="4">Ketosynthase family 3 (KS3) domain-containing protein</fullName>
    </recommendedName>
</protein>
<dbReference type="Pfam" id="PF00109">
    <property type="entry name" value="ketoacyl-synt"/>
    <property type="match status" value="1"/>
</dbReference>
<dbReference type="Proteomes" id="UP000321555">
    <property type="component" value="Chromosome"/>
</dbReference>
<feature type="domain" description="Ketosynthase family 3 (KS3)" evidence="4">
    <location>
        <begin position="5"/>
        <end position="395"/>
    </location>
</feature>
<keyword evidence="6" id="KW-1185">Reference proteome</keyword>
<accession>A0A5B8Z408</accession>
<dbReference type="PANTHER" id="PTHR11712:SF336">
    <property type="entry name" value="3-OXOACYL-[ACYL-CARRIER-PROTEIN] SYNTHASE, MITOCHONDRIAL"/>
    <property type="match status" value="1"/>
</dbReference>
<dbReference type="KEGG" id="bda:FSZ17_07075"/>
<organism evidence="5 6">
    <name type="scientific">Cytobacillus dafuensis</name>
    <name type="common">Bacillus dafuensis</name>
    <dbReference type="NCBI Taxonomy" id="1742359"/>
    <lineage>
        <taxon>Bacteria</taxon>
        <taxon>Bacillati</taxon>
        <taxon>Bacillota</taxon>
        <taxon>Bacilli</taxon>
        <taxon>Bacillales</taxon>
        <taxon>Bacillaceae</taxon>
        <taxon>Cytobacillus</taxon>
    </lineage>
</organism>
<dbReference type="EMBL" id="CP042593">
    <property type="protein sequence ID" value="QED47023.1"/>
    <property type="molecule type" value="Genomic_DNA"/>
</dbReference>
<evidence type="ECO:0000256" key="1">
    <source>
        <dbReference type="ARBA" id="ARBA00008467"/>
    </source>
</evidence>
<dbReference type="InterPro" id="IPR016039">
    <property type="entry name" value="Thiolase-like"/>
</dbReference>
<dbReference type="InterPro" id="IPR014030">
    <property type="entry name" value="Ketoacyl_synth_N"/>
</dbReference>
<gene>
    <name evidence="5" type="ORF">FSZ17_07075</name>
</gene>
<dbReference type="InterPro" id="IPR000794">
    <property type="entry name" value="Beta-ketoacyl_synthase"/>
</dbReference>
<comment type="similarity">
    <text evidence="1 3">Belongs to the thiolase-like superfamily. Beta-ketoacyl-ACP synthases family.</text>
</comment>
<dbReference type="SUPFAM" id="SSF53901">
    <property type="entry name" value="Thiolase-like"/>
    <property type="match status" value="2"/>
</dbReference>
<dbReference type="PANTHER" id="PTHR11712">
    <property type="entry name" value="POLYKETIDE SYNTHASE-RELATED"/>
    <property type="match status" value="1"/>
</dbReference>
<dbReference type="STRING" id="1742359.GCA_001439625_01498"/>
<dbReference type="InterPro" id="IPR020841">
    <property type="entry name" value="PKS_Beta-ketoAc_synthase_dom"/>
</dbReference>
<evidence type="ECO:0000313" key="6">
    <source>
        <dbReference type="Proteomes" id="UP000321555"/>
    </source>
</evidence>
<evidence type="ECO:0000256" key="3">
    <source>
        <dbReference type="RuleBase" id="RU003694"/>
    </source>
</evidence>
<dbReference type="InterPro" id="IPR014031">
    <property type="entry name" value="Ketoacyl_synth_C"/>
</dbReference>
<evidence type="ECO:0000256" key="2">
    <source>
        <dbReference type="ARBA" id="ARBA00022679"/>
    </source>
</evidence>
<dbReference type="GO" id="GO:0006633">
    <property type="term" value="P:fatty acid biosynthetic process"/>
    <property type="evidence" value="ECO:0007669"/>
    <property type="project" value="TreeGrafter"/>
</dbReference>
<dbReference type="GO" id="GO:0004315">
    <property type="term" value="F:3-oxoacyl-[acyl-carrier-protein] synthase activity"/>
    <property type="evidence" value="ECO:0007669"/>
    <property type="project" value="TreeGrafter"/>
</dbReference>
<dbReference type="OrthoDB" id="7061549at2"/>
<reference evidence="6" key="1">
    <citation type="submission" date="2019-08" db="EMBL/GenBank/DDBJ databases">
        <authorList>
            <person name="Zheng X."/>
        </authorList>
    </citation>
    <scope>NUCLEOTIDE SEQUENCE [LARGE SCALE GENOMIC DNA]</scope>
    <source>
        <strain evidence="6">FJAT-25496</strain>
    </source>
</reference>
<sequence length="396" mass="42874">MHKNQESIVITGMGIVSPLGMNIDSFWDSLESGISSRTITKIEDKFGKEYSFWTHKINDWDQQSLLGKRGLQYLQPSTQYLLGASILALDNAGLPMEELESEDLGVVIGSNFSGMYMTWEYDYTAQTKGPKYVSPMQAPNTLVNSPASHLALKIKSKASNTTISSGQCAGLDAIGYGLKLLQKNQAKYVLVGGTEEINESIAWYYKKSGLVTEELDQNMGRPYDETSEGVVPGEGAAVLVMERYSDAIQRNASILAEVSSWSSAFSKMSVSERGTGLDKAMKKALKKSGNTPGDVKLILSGANGLRTLDSSEEVSIYNMFSENSVPVSSIKSVLGELSGANGVFQMAAAIGVLSRNKLPVLHLNETNHWETSKGDCILLTEQDLFGSSSAVVVKSV</sequence>
<name>A0A5B8Z408_CYTDA</name>